<feature type="signal peptide" evidence="2">
    <location>
        <begin position="1"/>
        <end position="19"/>
    </location>
</feature>
<feature type="chain" id="PRO_5043977332" evidence="2">
    <location>
        <begin position="20"/>
        <end position="251"/>
    </location>
</feature>
<dbReference type="Proteomes" id="UP000735302">
    <property type="component" value="Unassembled WGS sequence"/>
</dbReference>
<evidence type="ECO:0000256" key="2">
    <source>
        <dbReference type="SAM" id="SignalP"/>
    </source>
</evidence>
<name>A0AAV4B1V2_9GAST</name>
<proteinExistence type="predicted"/>
<evidence type="ECO:0000256" key="1">
    <source>
        <dbReference type="SAM" id="MobiDB-lite"/>
    </source>
</evidence>
<keyword evidence="4" id="KW-1185">Reference proteome</keyword>
<reference evidence="3 4" key="1">
    <citation type="journal article" date="2021" name="Elife">
        <title>Chloroplast acquisition without the gene transfer in kleptoplastic sea slugs, Plakobranchus ocellatus.</title>
        <authorList>
            <person name="Maeda T."/>
            <person name="Takahashi S."/>
            <person name="Yoshida T."/>
            <person name="Shimamura S."/>
            <person name="Takaki Y."/>
            <person name="Nagai Y."/>
            <person name="Toyoda A."/>
            <person name="Suzuki Y."/>
            <person name="Arimoto A."/>
            <person name="Ishii H."/>
            <person name="Satoh N."/>
            <person name="Nishiyama T."/>
            <person name="Hasebe M."/>
            <person name="Maruyama T."/>
            <person name="Minagawa J."/>
            <person name="Obokata J."/>
            <person name="Shigenobu S."/>
        </authorList>
    </citation>
    <scope>NUCLEOTIDE SEQUENCE [LARGE SCALE GENOMIC DNA]</scope>
</reference>
<protein>
    <submittedName>
        <fullName evidence="3">Uncharacterized protein</fullName>
    </submittedName>
</protein>
<sequence>MSGLFVLLTFTLTLDPTLSLIQFNIPQLREMTRQGDTSLEFIMGVVMMNLPNQLLTRIQTNLTLRTRTGQGFLAPPGSFPSPSGSFPFSIPSQGGGGDNSNTPDPGVANNIDDEEPILLGGGRKKRSFRSFNSGDFHSSSFGEPVFGHTGNFHNTGGSYDGFKTTTEYGGSGKNYGHSGGYGNTHPGDQNGNLFGGNARGYIEYPGTGHGGGYHNPFPGHGGFGFNKENCPRQVDQGFVYRYGNDPMTYPA</sequence>
<organism evidence="3 4">
    <name type="scientific">Plakobranchus ocellatus</name>
    <dbReference type="NCBI Taxonomy" id="259542"/>
    <lineage>
        <taxon>Eukaryota</taxon>
        <taxon>Metazoa</taxon>
        <taxon>Spiralia</taxon>
        <taxon>Lophotrochozoa</taxon>
        <taxon>Mollusca</taxon>
        <taxon>Gastropoda</taxon>
        <taxon>Heterobranchia</taxon>
        <taxon>Euthyneura</taxon>
        <taxon>Panpulmonata</taxon>
        <taxon>Sacoglossa</taxon>
        <taxon>Placobranchoidea</taxon>
        <taxon>Plakobranchidae</taxon>
        <taxon>Plakobranchus</taxon>
    </lineage>
</organism>
<accession>A0AAV4B1V2</accession>
<gene>
    <name evidence="3" type="ORF">PoB_004100100</name>
</gene>
<comment type="caution">
    <text evidence="3">The sequence shown here is derived from an EMBL/GenBank/DDBJ whole genome shotgun (WGS) entry which is preliminary data.</text>
</comment>
<feature type="region of interest" description="Disordered" evidence="1">
    <location>
        <begin position="73"/>
        <end position="124"/>
    </location>
</feature>
<dbReference type="EMBL" id="BLXT01004566">
    <property type="protein sequence ID" value="GFO14496.1"/>
    <property type="molecule type" value="Genomic_DNA"/>
</dbReference>
<dbReference type="AlphaFoldDB" id="A0AAV4B1V2"/>
<keyword evidence="2" id="KW-0732">Signal</keyword>
<feature type="compositionally biased region" description="Low complexity" evidence="1">
    <location>
        <begin position="80"/>
        <end position="92"/>
    </location>
</feature>
<evidence type="ECO:0000313" key="3">
    <source>
        <dbReference type="EMBL" id="GFO14496.1"/>
    </source>
</evidence>
<evidence type="ECO:0000313" key="4">
    <source>
        <dbReference type="Proteomes" id="UP000735302"/>
    </source>
</evidence>